<dbReference type="KEGG" id="nas:GCU68_17690"/>
<organism evidence="7 8">
    <name type="scientific">Natronorubrum aibiense</name>
    <dbReference type="NCBI Taxonomy" id="348826"/>
    <lineage>
        <taxon>Archaea</taxon>
        <taxon>Methanobacteriati</taxon>
        <taxon>Methanobacteriota</taxon>
        <taxon>Stenosarchaea group</taxon>
        <taxon>Halobacteria</taxon>
        <taxon>Halobacteriales</taxon>
        <taxon>Natrialbaceae</taxon>
        <taxon>Natronorubrum</taxon>
    </lineage>
</organism>
<protein>
    <submittedName>
        <fullName evidence="7">AI-2E family transporter</fullName>
    </submittedName>
</protein>
<keyword evidence="3 6" id="KW-0812">Transmembrane</keyword>
<feature type="transmembrane region" description="Helical" evidence="6">
    <location>
        <begin position="189"/>
        <end position="214"/>
    </location>
</feature>
<dbReference type="OrthoDB" id="137390at2157"/>
<evidence type="ECO:0000256" key="6">
    <source>
        <dbReference type="SAM" id="Phobius"/>
    </source>
</evidence>
<feature type="transmembrane region" description="Helical" evidence="6">
    <location>
        <begin position="220"/>
        <end position="249"/>
    </location>
</feature>
<feature type="transmembrane region" description="Helical" evidence="6">
    <location>
        <begin position="256"/>
        <end position="272"/>
    </location>
</feature>
<sequence length="336" mass="36890">MNLSKGYLLTLVAVFLTLSILLVEPFLQYVLGAILLAYALYPLQVRLEKYTSSMIAALSLVILTVIGFVTPFMLIIASIMGNTTRILQNLEIESNPIEEIESLIEGYTGQEIDIVGEIAGSTQEIRTVVFEQSTDAFNSVTHFVIGITLGLFIMYYLLKEGDKLIDWLYQTVPLPIDIQRNLYDDISDMMWAVLFGHVFVAIVQGGVAGLGFFATGIPNATFWTIIMMVLAMVPLVGAIPIWGGAVVYLFLLNKPLLAIALFAYSVIVVGLTDDYLRPFAVERYAELNPAVILLGILGGAYTFGIMGLFFGPIILGGLKATLHVVSNSWDRLGEGW</sequence>
<proteinExistence type="inferred from homology"/>
<feature type="transmembrane region" description="Helical" evidence="6">
    <location>
        <begin position="29"/>
        <end position="47"/>
    </location>
</feature>
<accession>A0A5P9P8C4</accession>
<evidence type="ECO:0000256" key="2">
    <source>
        <dbReference type="ARBA" id="ARBA00009773"/>
    </source>
</evidence>
<feature type="transmembrane region" description="Helical" evidence="6">
    <location>
        <begin position="140"/>
        <end position="158"/>
    </location>
</feature>
<dbReference type="Pfam" id="PF01594">
    <property type="entry name" value="AI-2E_transport"/>
    <property type="match status" value="1"/>
</dbReference>
<dbReference type="Proteomes" id="UP000326170">
    <property type="component" value="Plasmid unnamed1"/>
</dbReference>
<evidence type="ECO:0000256" key="4">
    <source>
        <dbReference type="ARBA" id="ARBA00022989"/>
    </source>
</evidence>
<keyword evidence="5 6" id="KW-0472">Membrane</keyword>
<dbReference type="AlphaFoldDB" id="A0A5P9P8C4"/>
<dbReference type="GO" id="GO:0016020">
    <property type="term" value="C:membrane"/>
    <property type="evidence" value="ECO:0007669"/>
    <property type="project" value="UniProtKB-SubCell"/>
</dbReference>
<evidence type="ECO:0000256" key="3">
    <source>
        <dbReference type="ARBA" id="ARBA00022692"/>
    </source>
</evidence>
<feature type="transmembrane region" description="Helical" evidence="6">
    <location>
        <begin position="54"/>
        <end position="80"/>
    </location>
</feature>
<evidence type="ECO:0000313" key="7">
    <source>
        <dbReference type="EMBL" id="QFU84385.1"/>
    </source>
</evidence>
<name>A0A5P9P8C4_9EURY</name>
<keyword evidence="4 6" id="KW-1133">Transmembrane helix</keyword>
<evidence type="ECO:0000256" key="1">
    <source>
        <dbReference type="ARBA" id="ARBA00004141"/>
    </source>
</evidence>
<dbReference type="InterPro" id="IPR002549">
    <property type="entry name" value="AI-2E-like"/>
</dbReference>
<keyword evidence="7" id="KW-0614">Plasmid</keyword>
<dbReference type="PANTHER" id="PTHR21716">
    <property type="entry name" value="TRANSMEMBRANE PROTEIN"/>
    <property type="match status" value="1"/>
</dbReference>
<dbReference type="EMBL" id="CP045489">
    <property type="protein sequence ID" value="QFU84385.1"/>
    <property type="molecule type" value="Genomic_DNA"/>
</dbReference>
<dbReference type="GeneID" id="42302907"/>
<reference evidence="7 8" key="1">
    <citation type="journal article" date="2007" name="Int. J. Syst. Evol. Microbiol.">
        <title>Natronorubrum sulfidifaciens sp. nov., an extremely haloalkaliphilic archaeon isolated from Aiding salt lake in Xin-Jiang, China.</title>
        <authorList>
            <person name="Cui H.L."/>
            <person name="Tohty D."/>
            <person name="Liu H.C."/>
            <person name="Liu S.J."/>
            <person name="Oren A."/>
            <person name="Zhou P.J."/>
        </authorList>
    </citation>
    <scope>NUCLEOTIDE SEQUENCE [LARGE SCALE GENOMIC DNA]</scope>
    <source>
        <strain evidence="7 8">7-3</strain>
        <plasmid evidence="7">unnamed1</plasmid>
    </source>
</reference>
<comment type="similarity">
    <text evidence="2">Belongs to the autoinducer-2 exporter (AI-2E) (TC 2.A.86) family.</text>
</comment>
<geneLocation type="plasmid" evidence="7 8">
    <name>unnamed1</name>
</geneLocation>
<evidence type="ECO:0000313" key="8">
    <source>
        <dbReference type="Proteomes" id="UP000326170"/>
    </source>
</evidence>
<feature type="transmembrane region" description="Helical" evidence="6">
    <location>
        <begin position="292"/>
        <end position="315"/>
    </location>
</feature>
<comment type="subcellular location">
    <subcellularLocation>
        <location evidence="1">Membrane</location>
        <topology evidence="1">Multi-pass membrane protein</topology>
    </subcellularLocation>
</comment>
<dbReference type="PANTHER" id="PTHR21716:SF4">
    <property type="entry name" value="TRANSMEMBRANE PROTEIN 245"/>
    <property type="match status" value="1"/>
</dbReference>
<keyword evidence="8" id="KW-1185">Reference proteome</keyword>
<evidence type="ECO:0000256" key="5">
    <source>
        <dbReference type="ARBA" id="ARBA00023136"/>
    </source>
</evidence>
<dbReference type="RefSeq" id="WP_152943906.1">
    <property type="nucleotide sequence ID" value="NZ_CP045489.1"/>
</dbReference>
<gene>
    <name evidence="7" type="ORF">GCU68_17690</name>
</gene>